<evidence type="ECO:0000313" key="1">
    <source>
        <dbReference type="EMBL" id="OIW25080.1"/>
    </source>
</evidence>
<evidence type="ECO:0000313" key="2">
    <source>
        <dbReference type="Proteomes" id="UP000182658"/>
    </source>
</evidence>
<name>A0A1J7J5K0_9PEZI</name>
<gene>
    <name evidence="1" type="ORF">CONLIGDRAFT_648141</name>
</gene>
<dbReference type="Proteomes" id="UP000182658">
    <property type="component" value="Unassembled WGS sequence"/>
</dbReference>
<protein>
    <submittedName>
        <fullName evidence="1">Uncharacterized protein</fullName>
    </submittedName>
</protein>
<reference evidence="1 2" key="1">
    <citation type="submission" date="2016-10" db="EMBL/GenBank/DDBJ databases">
        <title>Draft genome sequence of Coniochaeta ligniaria NRRL30616, a lignocellulolytic fungus for bioabatement of inhibitors in plant biomass hydrolysates.</title>
        <authorList>
            <consortium name="DOE Joint Genome Institute"/>
            <person name="Jimenez D.J."/>
            <person name="Hector R.E."/>
            <person name="Riley R."/>
            <person name="Sun H."/>
            <person name="Grigoriev I.V."/>
            <person name="Van Elsas J.D."/>
            <person name="Nichols N.N."/>
        </authorList>
    </citation>
    <scope>NUCLEOTIDE SEQUENCE [LARGE SCALE GENOMIC DNA]</scope>
    <source>
        <strain evidence="1 2">NRRL 30616</strain>
    </source>
</reference>
<accession>A0A1J7J5K0</accession>
<proteinExistence type="predicted"/>
<sequence length="262" mass="29874">MLLVWWDIGEMVFDSVSRLSRPFSLTGAFRVCTDRLAAAKATRAAVTEEDRHITTVLRDMYRQRSKAGEKAKAGTVTLKQEIALSVTTFLEDIRISNTHFFLPYSRYHRLKAQHMCHHGTRRFESLERYVPGGTEVQRLQTWSWSHITSYFLGLSPDVPTSFPSWLQQQRGSFKNEMFPVGTRRISLGSQAIFGNIAPQQEHKKQQKRQIHREQNHSCASPYNYRTSCCPSGSSYSGSACLVAVEVAGHSEVMFVEQLYDST</sequence>
<dbReference type="InParanoid" id="A0A1J7J5K0"/>
<keyword evidence="2" id="KW-1185">Reference proteome</keyword>
<organism evidence="1 2">
    <name type="scientific">Coniochaeta ligniaria NRRL 30616</name>
    <dbReference type="NCBI Taxonomy" id="1408157"/>
    <lineage>
        <taxon>Eukaryota</taxon>
        <taxon>Fungi</taxon>
        <taxon>Dikarya</taxon>
        <taxon>Ascomycota</taxon>
        <taxon>Pezizomycotina</taxon>
        <taxon>Sordariomycetes</taxon>
        <taxon>Sordariomycetidae</taxon>
        <taxon>Coniochaetales</taxon>
        <taxon>Coniochaetaceae</taxon>
        <taxon>Coniochaeta</taxon>
    </lineage>
</organism>
<dbReference type="AlphaFoldDB" id="A0A1J7J5K0"/>
<dbReference type="EMBL" id="KV875102">
    <property type="protein sequence ID" value="OIW25080.1"/>
    <property type="molecule type" value="Genomic_DNA"/>
</dbReference>